<accession>A0A1Q3CFB5</accession>
<dbReference type="PANTHER" id="PTHR11697">
    <property type="entry name" value="GENERAL TRANSCRIPTION FACTOR 2-RELATED ZINC FINGER PROTEIN"/>
    <property type="match status" value="1"/>
</dbReference>
<evidence type="ECO:0000313" key="2">
    <source>
        <dbReference type="Proteomes" id="UP000187406"/>
    </source>
</evidence>
<comment type="caution">
    <text evidence="1">The sequence shown here is derived from an EMBL/GenBank/DDBJ whole genome shotgun (WGS) entry which is preliminary data.</text>
</comment>
<evidence type="ECO:0000313" key="1">
    <source>
        <dbReference type="EMBL" id="GAV78822.1"/>
    </source>
</evidence>
<dbReference type="OrthoDB" id="785612at2759"/>
<dbReference type="AlphaFoldDB" id="A0A1Q3CFB5"/>
<dbReference type="Proteomes" id="UP000187406">
    <property type="component" value="Unassembled WGS sequence"/>
</dbReference>
<dbReference type="PANTHER" id="PTHR11697:SF230">
    <property type="entry name" value="ZINC FINGER, MYM DOMAIN CONTAINING 1"/>
    <property type="match status" value="1"/>
</dbReference>
<organism evidence="1 2">
    <name type="scientific">Cephalotus follicularis</name>
    <name type="common">Albany pitcher plant</name>
    <dbReference type="NCBI Taxonomy" id="3775"/>
    <lineage>
        <taxon>Eukaryota</taxon>
        <taxon>Viridiplantae</taxon>
        <taxon>Streptophyta</taxon>
        <taxon>Embryophyta</taxon>
        <taxon>Tracheophyta</taxon>
        <taxon>Spermatophyta</taxon>
        <taxon>Magnoliopsida</taxon>
        <taxon>eudicotyledons</taxon>
        <taxon>Gunneridae</taxon>
        <taxon>Pentapetalae</taxon>
        <taxon>rosids</taxon>
        <taxon>fabids</taxon>
        <taxon>Oxalidales</taxon>
        <taxon>Cephalotaceae</taxon>
        <taxon>Cephalotus</taxon>
    </lineage>
</organism>
<dbReference type="InterPro" id="IPR055298">
    <property type="entry name" value="AtLOH3-like"/>
</dbReference>
<dbReference type="EMBL" id="BDDD01001867">
    <property type="protein sequence ID" value="GAV78822.1"/>
    <property type="molecule type" value="Genomic_DNA"/>
</dbReference>
<protein>
    <submittedName>
        <fullName evidence="1">Uncharacterized protein</fullName>
    </submittedName>
</protein>
<dbReference type="InParanoid" id="A0A1Q3CFB5"/>
<dbReference type="STRING" id="3775.A0A1Q3CFB5"/>
<feature type="non-terminal residue" evidence="1">
    <location>
        <position position="180"/>
    </location>
</feature>
<reference evidence="2" key="1">
    <citation type="submission" date="2016-04" db="EMBL/GenBank/DDBJ databases">
        <title>Cephalotus genome sequencing.</title>
        <authorList>
            <person name="Fukushima K."/>
            <person name="Hasebe M."/>
            <person name="Fang X."/>
        </authorList>
    </citation>
    <scope>NUCLEOTIDE SEQUENCE [LARGE SCALE GENOMIC DNA]</scope>
    <source>
        <strain evidence="2">cv. St1</strain>
    </source>
</reference>
<gene>
    <name evidence="1" type="ORF">CFOL_v3_22287</name>
</gene>
<keyword evidence="2" id="KW-1185">Reference proteome</keyword>
<name>A0A1Q3CFB5_CEPFO</name>
<proteinExistence type="predicted"/>
<sequence>MKSKTIDSFFKKKNVEQIESGMKSLKTINTTILDSENNAAFASSNNPPVSSSCELRPSKIPRLEPEAKDIDLSSLECDPRLHKQIYEYPVNQHDEICIVLDNISADRSNFTQRAQPHATHDNLTSFEFVFILHLMKESLEITDSLCQALQRRSQDILNAMDLVSSTKKLIQVRETGWDTL</sequence>